<organism evidence="2 3">
    <name type="scientific">Mycena albidolilacea</name>
    <dbReference type="NCBI Taxonomy" id="1033008"/>
    <lineage>
        <taxon>Eukaryota</taxon>
        <taxon>Fungi</taxon>
        <taxon>Dikarya</taxon>
        <taxon>Basidiomycota</taxon>
        <taxon>Agaricomycotina</taxon>
        <taxon>Agaricomycetes</taxon>
        <taxon>Agaricomycetidae</taxon>
        <taxon>Agaricales</taxon>
        <taxon>Marasmiineae</taxon>
        <taxon>Mycenaceae</taxon>
        <taxon>Mycena</taxon>
    </lineage>
</organism>
<proteinExistence type="predicted"/>
<feature type="region of interest" description="Disordered" evidence="1">
    <location>
        <begin position="189"/>
        <end position="280"/>
    </location>
</feature>
<feature type="region of interest" description="Disordered" evidence="1">
    <location>
        <begin position="1"/>
        <end position="38"/>
    </location>
</feature>
<comment type="caution">
    <text evidence="2">The sequence shown here is derived from an EMBL/GenBank/DDBJ whole genome shotgun (WGS) entry which is preliminary data.</text>
</comment>
<accession>A0AAD7EPH5</accession>
<reference evidence="2" key="1">
    <citation type="submission" date="2023-03" db="EMBL/GenBank/DDBJ databases">
        <title>Massive genome expansion in bonnet fungi (Mycena s.s.) driven by repeated elements and novel gene families across ecological guilds.</title>
        <authorList>
            <consortium name="Lawrence Berkeley National Laboratory"/>
            <person name="Harder C.B."/>
            <person name="Miyauchi S."/>
            <person name="Viragh M."/>
            <person name="Kuo A."/>
            <person name="Thoen E."/>
            <person name="Andreopoulos B."/>
            <person name="Lu D."/>
            <person name="Skrede I."/>
            <person name="Drula E."/>
            <person name="Henrissat B."/>
            <person name="Morin E."/>
            <person name="Kohler A."/>
            <person name="Barry K."/>
            <person name="LaButti K."/>
            <person name="Morin E."/>
            <person name="Salamov A."/>
            <person name="Lipzen A."/>
            <person name="Mereny Z."/>
            <person name="Hegedus B."/>
            <person name="Baldrian P."/>
            <person name="Stursova M."/>
            <person name="Weitz H."/>
            <person name="Taylor A."/>
            <person name="Grigoriev I.V."/>
            <person name="Nagy L.G."/>
            <person name="Martin F."/>
            <person name="Kauserud H."/>
        </authorList>
    </citation>
    <scope>NUCLEOTIDE SEQUENCE</scope>
    <source>
        <strain evidence="2">CBHHK002</strain>
    </source>
</reference>
<feature type="compositionally biased region" description="Basic and acidic residues" evidence="1">
    <location>
        <begin position="194"/>
        <end position="219"/>
    </location>
</feature>
<sequence length="498" mass="54702">MLRSVGACGTQTFDKKHHGSQIGSRPGTTPIPPTSARAHDIPAPRAVPHLTLPAPLICGPPSGCAPKRDHPVPPIHNALVLVWRTLPNTGTDANSALHLLLHLHHPEARLKSTPTGTGEVHDTRIVCACVIGFPTGGEQPSILRPLDGVSQPETGRKKAIGGATYGAKQSAESRPRMRDLMWPSKRGRRVICSDSRRPEADACRTRIDPSDRDAGREVSMRAALETQRSKTEEHRPRAEPASRETETARAKSTANASQKSPSQGFAGREHRQRDWGLGQKTPQTLHKRACSLGLITVRTVYGTESRTLARYGYGYEITSADCRKPCLAISKAILMLRAAHGTQKVSVPHRFLGYITFYDLRRTTAVTPYTVRENTDYSEGLRSGDSYFKESEVWFSWAEFLPSVNLAQTVDQSRPPAAQTPQADSVNVQHRSQPCSILAFLALCSKVSLVAMAFGIAPELFEPTPSSSRIVLNYLSSPKQICKKNRLRGNIYKEVHIK</sequence>
<dbReference type="Proteomes" id="UP001218218">
    <property type="component" value="Unassembled WGS sequence"/>
</dbReference>
<protein>
    <submittedName>
        <fullName evidence="2">Uncharacterized protein</fullName>
    </submittedName>
</protein>
<feature type="compositionally biased region" description="Polar residues" evidence="1">
    <location>
        <begin position="250"/>
        <end position="263"/>
    </location>
</feature>
<feature type="region of interest" description="Disordered" evidence="1">
    <location>
        <begin position="142"/>
        <end position="175"/>
    </location>
</feature>
<evidence type="ECO:0000256" key="1">
    <source>
        <dbReference type="SAM" id="MobiDB-lite"/>
    </source>
</evidence>
<dbReference type="AlphaFoldDB" id="A0AAD7EPH5"/>
<keyword evidence="3" id="KW-1185">Reference proteome</keyword>
<dbReference type="EMBL" id="JARIHO010000021">
    <property type="protein sequence ID" value="KAJ7346212.1"/>
    <property type="molecule type" value="Genomic_DNA"/>
</dbReference>
<evidence type="ECO:0000313" key="2">
    <source>
        <dbReference type="EMBL" id="KAJ7346212.1"/>
    </source>
</evidence>
<feature type="compositionally biased region" description="Basic and acidic residues" evidence="1">
    <location>
        <begin position="227"/>
        <end position="249"/>
    </location>
</feature>
<gene>
    <name evidence="2" type="ORF">DFH08DRAFT_937497</name>
</gene>
<evidence type="ECO:0000313" key="3">
    <source>
        <dbReference type="Proteomes" id="UP001218218"/>
    </source>
</evidence>
<name>A0AAD7EPH5_9AGAR</name>